<evidence type="ECO:0000313" key="2">
    <source>
        <dbReference type="Proteomes" id="UP000741360"/>
    </source>
</evidence>
<evidence type="ECO:0000313" key="1">
    <source>
        <dbReference type="EMBL" id="MBI3014632.1"/>
    </source>
</evidence>
<organism evidence="1 2">
    <name type="scientific">Tectimicrobiota bacterium</name>
    <dbReference type="NCBI Taxonomy" id="2528274"/>
    <lineage>
        <taxon>Bacteria</taxon>
        <taxon>Pseudomonadati</taxon>
        <taxon>Nitrospinota/Tectimicrobiota group</taxon>
        <taxon>Candidatus Tectimicrobiota</taxon>
    </lineage>
</organism>
<protein>
    <recommendedName>
        <fullName evidence="3">Nucleotidyl transferase AbiEii/AbiGii toxin family protein</fullName>
    </recommendedName>
</protein>
<evidence type="ECO:0008006" key="3">
    <source>
        <dbReference type="Google" id="ProtNLM"/>
    </source>
</evidence>
<dbReference type="EMBL" id="JACPSX010000108">
    <property type="protein sequence ID" value="MBI3014632.1"/>
    <property type="molecule type" value="Genomic_DNA"/>
</dbReference>
<name>A0A932M082_UNCTE</name>
<sequence>MVTQRDYSAEAVEACRSVLIELIHLMGQIRDHTVVVGGWVPPLLFPQASEPHAGTLDIDLALDFRRIPEESYRTILETFASRGYRQDPDQPFRFFREIPLPGRDPVVIEVDLLSGEYGGTGPGHRTQPVQDVRARKARGCDLAFSNPVQVSVEGELPGGGRDRVTFRVAGIVPWLVMKGMALADRLKEKDAYDIDYCVRHYPGGTAGLAEAFRPHISNRLVREGLGKIRSQFLSVDHAGPKWVADFLEITDPEERAIIERRAYEMVTAWLDALNIAPWDED</sequence>
<proteinExistence type="predicted"/>
<accession>A0A932M082</accession>
<reference evidence="1" key="1">
    <citation type="submission" date="2020-07" db="EMBL/GenBank/DDBJ databases">
        <title>Huge and variable diversity of episymbiotic CPR bacteria and DPANN archaea in groundwater ecosystems.</title>
        <authorList>
            <person name="He C.Y."/>
            <person name="Keren R."/>
            <person name="Whittaker M."/>
            <person name="Farag I.F."/>
            <person name="Doudna J."/>
            <person name="Cate J.H.D."/>
            <person name="Banfield J.F."/>
        </authorList>
    </citation>
    <scope>NUCLEOTIDE SEQUENCE</scope>
    <source>
        <strain evidence="1">NC_groundwater_717_Ag_S-0.2um_59_8</strain>
    </source>
</reference>
<comment type="caution">
    <text evidence="1">The sequence shown here is derived from an EMBL/GenBank/DDBJ whole genome shotgun (WGS) entry which is preliminary data.</text>
</comment>
<dbReference type="Proteomes" id="UP000741360">
    <property type="component" value="Unassembled WGS sequence"/>
</dbReference>
<dbReference type="AlphaFoldDB" id="A0A932M082"/>
<gene>
    <name evidence="1" type="ORF">HYY65_06150</name>
</gene>